<dbReference type="SUPFAM" id="SSF88723">
    <property type="entry name" value="PIN domain-like"/>
    <property type="match status" value="1"/>
</dbReference>
<dbReference type="InterPro" id="IPR020046">
    <property type="entry name" value="5-3_exonucl_a-hlix_arch_N"/>
</dbReference>
<dbReference type="GO" id="GO:0033567">
    <property type="term" value="P:DNA replication, Okazaki fragment processing"/>
    <property type="evidence" value="ECO:0007669"/>
    <property type="project" value="InterPro"/>
</dbReference>
<evidence type="ECO:0000313" key="2">
    <source>
        <dbReference type="EMBL" id="QHT24701.1"/>
    </source>
</evidence>
<dbReference type="PANTHER" id="PTHR42646:SF2">
    <property type="entry name" value="5'-3' EXONUCLEASE FAMILY PROTEIN"/>
    <property type="match status" value="1"/>
</dbReference>
<dbReference type="SUPFAM" id="SSF47807">
    <property type="entry name" value="5' to 3' exonuclease, C-terminal subdomain"/>
    <property type="match status" value="1"/>
</dbReference>
<dbReference type="InterPro" id="IPR038969">
    <property type="entry name" value="FEN"/>
</dbReference>
<dbReference type="GO" id="GO:0003677">
    <property type="term" value="F:DNA binding"/>
    <property type="evidence" value="ECO:0007669"/>
    <property type="project" value="InterPro"/>
</dbReference>
<proteinExistence type="predicted"/>
<dbReference type="EMBL" id="MN739748">
    <property type="protein sequence ID" value="QHT24701.1"/>
    <property type="molecule type" value="Genomic_DNA"/>
</dbReference>
<dbReference type="Gene3D" id="1.10.150.20">
    <property type="entry name" value="5' to 3' exonuclease, C-terminal subdomain"/>
    <property type="match status" value="1"/>
</dbReference>
<organism evidence="2">
    <name type="scientific">viral metagenome</name>
    <dbReference type="NCBI Taxonomy" id="1070528"/>
    <lineage>
        <taxon>unclassified sequences</taxon>
        <taxon>metagenomes</taxon>
        <taxon>organismal metagenomes</taxon>
    </lineage>
</organism>
<dbReference type="InterPro" id="IPR036279">
    <property type="entry name" value="5-3_exonuclease_C_sf"/>
</dbReference>
<name>A0A6C0E7U3_9ZZZZ</name>
<feature type="domain" description="5'-3' exonuclease alpha-helical arch N-terminal" evidence="1">
    <location>
        <begin position="61"/>
        <end position="199"/>
    </location>
</feature>
<reference evidence="2" key="1">
    <citation type="journal article" date="2020" name="Nature">
        <title>Giant virus diversity and host interactions through global metagenomics.</title>
        <authorList>
            <person name="Schulz F."/>
            <person name="Roux S."/>
            <person name="Paez-Espino D."/>
            <person name="Jungbluth S."/>
            <person name="Walsh D.A."/>
            <person name="Denef V.J."/>
            <person name="McMahon K.D."/>
            <person name="Konstantinidis K.T."/>
            <person name="Eloe-Fadrosh E.A."/>
            <person name="Kyrpides N.C."/>
            <person name="Woyke T."/>
        </authorList>
    </citation>
    <scope>NUCLEOTIDE SEQUENCE</scope>
    <source>
        <strain evidence="2">GVMAG-M-3300023179-150</strain>
    </source>
</reference>
<accession>A0A6C0E7U3</accession>
<sequence length="328" mass="38450">MINTSKPLLLIDLGFALFYRYSATQTWYKHSHPDEKDKLTKTYKWPENQEFMDKMSELFPKEIKELAKKLKIPLCNVIIAEDCRLMNNWRINVYPEYKSHRAESREKTGWCGAPAFCHLLSTVLPALIESTDIKLLSHQNAESDDIISQIIIKNRKDTNGIKKFYIVASDMDYFQLLNGDTELINMKGVSQSEKMKYKPEEHLLEKILNGDKSDNIPACSFNADWVHILVPLKSKVKRNQNDGEPKYIKCDSKILNYYRSNPKQLLLDINYVKQNGHEYILNFERNKTLIDFREIPNNISNEIWKLYKDILNTENLHTENSHKDVNSK</sequence>
<dbReference type="PANTHER" id="PTHR42646">
    <property type="entry name" value="FLAP ENDONUCLEASE XNI"/>
    <property type="match status" value="1"/>
</dbReference>
<dbReference type="Gene3D" id="3.40.50.1010">
    <property type="entry name" value="5'-nuclease"/>
    <property type="match status" value="1"/>
</dbReference>
<dbReference type="AlphaFoldDB" id="A0A6C0E7U3"/>
<dbReference type="InterPro" id="IPR029060">
    <property type="entry name" value="PIN-like_dom_sf"/>
</dbReference>
<dbReference type="GO" id="GO:0017108">
    <property type="term" value="F:5'-flap endonuclease activity"/>
    <property type="evidence" value="ECO:0007669"/>
    <property type="project" value="InterPro"/>
</dbReference>
<evidence type="ECO:0000259" key="1">
    <source>
        <dbReference type="Pfam" id="PF02739"/>
    </source>
</evidence>
<protein>
    <recommendedName>
        <fullName evidence="1">5'-3' exonuclease alpha-helical arch N-terminal domain-containing protein</fullName>
    </recommendedName>
</protein>
<dbReference type="Pfam" id="PF02739">
    <property type="entry name" value="5_3_exonuc_N"/>
    <property type="match status" value="1"/>
</dbReference>